<dbReference type="Pfam" id="PF03358">
    <property type="entry name" value="FMN_red"/>
    <property type="match status" value="1"/>
</dbReference>
<dbReference type="eggNOG" id="COG0655">
    <property type="taxonomic scope" value="Bacteria"/>
</dbReference>
<dbReference type="HOGENOM" id="CLU_121336_1_0_9"/>
<proteinExistence type="predicted"/>
<evidence type="ECO:0000256" key="1">
    <source>
        <dbReference type="ARBA" id="ARBA00022630"/>
    </source>
</evidence>
<dbReference type="PANTHER" id="PTHR43278">
    <property type="entry name" value="NAD(P)H-DEPENDENT FMN-CONTAINING OXIDOREDUCTASE YWQN-RELATED"/>
    <property type="match status" value="1"/>
</dbReference>
<dbReference type="AlphaFoldDB" id="A0A0A7FZH7"/>
<evidence type="ECO:0000256" key="2">
    <source>
        <dbReference type="ARBA" id="ARBA00022643"/>
    </source>
</evidence>
<dbReference type="GO" id="GO:0016491">
    <property type="term" value="F:oxidoreductase activity"/>
    <property type="evidence" value="ECO:0007669"/>
    <property type="project" value="InterPro"/>
</dbReference>
<dbReference type="PANTHER" id="PTHR43278:SF2">
    <property type="entry name" value="IRON-SULFUR FLAVOPROTEIN"/>
    <property type="match status" value="1"/>
</dbReference>
<dbReference type="EMBL" id="CP006905">
    <property type="protein sequence ID" value="AIY85018.1"/>
    <property type="molecule type" value="Genomic_DNA"/>
</dbReference>
<protein>
    <submittedName>
        <fullName evidence="4">NADPH-dependent FMN reductase family protein</fullName>
    </submittedName>
</protein>
<evidence type="ECO:0000259" key="3">
    <source>
        <dbReference type="Pfam" id="PF03358"/>
    </source>
</evidence>
<keyword evidence="2" id="KW-0288">FMN</keyword>
<sequence length="189" mass="22233">MRNILIIVDGNNDDARLKEEIVNEIRNYFKKDYNTDFIYLDKMNLKGCLGCFKCWTKTPGECIIKDDNEIKNRLFIEADYVIFVSKISYGMYSASFKVALDRIIPNISPFFKIINGEMHHRKRYNKDFKILTIGYSSNLLIDEKKTFEEIVKRNMINLHSKKNGVLVLESFNDLGKRIFNELESFCEVN</sequence>
<name>A0A0A7FZH7_9CLOT</name>
<accession>A0A0A7FZH7</accession>
<dbReference type="InterPro" id="IPR029039">
    <property type="entry name" value="Flavoprotein-like_sf"/>
</dbReference>
<dbReference type="InterPro" id="IPR051796">
    <property type="entry name" value="ISF_SsuE-like"/>
</dbReference>
<dbReference type="OrthoDB" id="9805976at2"/>
<dbReference type="InterPro" id="IPR005025">
    <property type="entry name" value="FMN_Rdtase-like_dom"/>
</dbReference>
<keyword evidence="1" id="KW-0285">Flavoprotein</keyword>
<evidence type="ECO:0000313" key="5">
    <source>
        <dbReference type="Proteomes" id="UP000030635"/>
    </source>
</evidence>
<keyword evidence="5" id="KW-1185">Reference proteome</keyword>
<evidence type="ECO:0000313" key="4">
    <source>
        <dbReference type="EMBL" id="AIY85018.1"/>
    </source>
</evidence>
<dbReference type="SUPFAM" id="SSF52218">
    <property type="entry name" value="Flavoproteins"/>
    <property type="match status" value="1"/>
</dbReference>
<dbReference type="RefSeq" id="WP_039314912.1">
    <property type="nucleotide sequence ID" value="NZ_CP006905.1"/>
</dbReference>
<dbReference type="Gene3D" id="3.40.50.360">
    <property type="match status" value="1"/>
</dbReference>
<dbReference type="Proteomes" id="UP000030635">
    <property type="component" value="Chromosome"/>
</dbReference>
<feature type="domain" description="NADPH-dependent FMN reductase-like" evidence="3">
    <location>
        <begin position="4"/>
        <end position="104"/>
    </location>
</feature>
<dbReference type="KEGG" id="cbv:U729_2226"/>
<reference evidence="4 5" key="1">
    <citation type="journal article" date="2015" name="Infect. Genet. Evol.">
        <title>Genomic sequences of six botulinum neurotoxin-producing strains representing three clostridial species illustrate the mobility and diversity of botulinum neurotoxin genes.</title>
        <authorList>
            <person name="Smith T.J."/>
            <person name="Hill K.K."/>
            <person name="Xie G."/>
            <person name="Foley B.T."/>
            <person name="Williamson C.H."/>
            <person name="Foster J.T."/>
            <person name="Johnson S.L."/>
            <person name="Chertkov O."/>
            <person name="Teshima H."/>
            <person name="Gibbons H.S."/>
            <person name="Johnsky L.A."/>
            <person name="Karavis M.A."/>
            <person name="Smith L.A."/>
        </authorList>
    </citation>
    <scope>NUCLEOTIDE SEQUENCE [LARGE SCALE GENOMIC DNA]</scope>
    <source>
        <strain evidence="4">Sullivan</strain>
    </source>
</reference>
<organism evidence="4 5">
    <name type="scientific">Clostridium baratii str. Sullivan</name>
    <dbReference type="NCBI Taxonomy" id="1415775"/>
    <lineage>
        <taxon>Bacteria</taxon>
        <taxon>Bacillati</taxon>
        <taxon>Bacillota</taxon>
        <taxon>Clostridia</taxon>
        <taxon>Eubacteriales</taxon>
        <taxon>Clostridiaceae</taxon>
        <taxon>Clostridium</taxon>
    </lineage>
</organism>
<gene>
    <name evidence="4" type="ORF">U729_2226</name>
</gene>